<evidence type="ECO:0000259" key="7">
    <source>
        <dbReference type="Pfam" id="PF02656"/>
    </source>
</evidence>
<reference evidence="8 9" key="1">
    <citation type="journal article" date="2008" name="J. Bacteriol.">
        <title>Genome of the actinomycete plant pathogen Clavibacter michiganensis subsp. sepedonicus suggests recent niche adaptation.</title>
        <authorList>
            <person name="Bentley S.D."/>
            <person name="Corton C."/>
            <person name="Brown S.E."/>
            <person name="Barron A."/>
            <person name="Clark L."/>
            <person name="Doggett J."/>
            <person name="Harris B."/>
            <person name="Ormond D."/>
            <person name="Quail M.A."/>
            <person name="May G."/>
            <person name="Francis D."/>
            <person name="Knudson D."/>
            <person name="Parkhill J."/>
            <person name="Ishimaru C.A."/>
        </authorList>
    </citation>
    <scope>NUCLEOTIDE SEQUENCE [LARGE SCALE GENOMIC DNA]</scope>
    <source>
        <strain evidence="9">ATCC 33113 / DSM 20744 / JCM 9667 / LMG 2889 / ICMP 2535 / C-1</strain>
    </source>
</reference>
<evidence type="ECO:0000313" key="8">
    <source>
        <dbReference type="EMBL" id="CAQ03029.1"/>
    </source>
</evidence>
<feature type="domain" description="DUF202" evidence="7">
    <location>
        <begin position="22"/>
        <end position="88"/>
    </location>
</feature>
<feature type="transmembrane region" description="Helical" evidence="6">
    <location>
        <begin position="61"/>
        <end position="82"/>
    </location>
</feature>
<feature type="domain" description="DUF202" evidence="7">
    <location>
        <begin position="134"/>
        <end position="199"/>
    </location>
</feature>
<evidence type="ECO:0000256" key="6">
    <source>
        <dbReference type="SAM" id="Phobius"/>
    </source>
</evidence>
<dbReference type="eggNOG" id="COG2149">
    <property type="taxonomic scope" value="Bacteria"/>
</dbReference>
<dbReference type="AlphaFoldDB" id="B0RCT9"/>
<name>B0RCT9_CLASE</name>
<evidence type="ECO:0000256" key="2">
    <source>
        <dbReference type="ARBA" id="ARBA00022475"/>
    </source>
</evidence>
<evidence type="ECO:0000256" key="1">
    <source>
        <dbReference type="ARBA" id="ARBA00004651"/>
    </source>
</evidence>
<dbReference type="STRING" id="31964.CMS2958"/>
<dbReference type="PANTHER" id="PTHR34187:SF2">
    <property type="entry name" value="DUF202 DOMAIN-CONTAINING PROTEIN"/>
    <property type="match status" value="1"/>
</dbReference>
<feature type="transmembrane region" description="Helical" evidence="6">
    <location>
        <begin position="170"/>
        <end position="190"/>
    </location>
</feature>
<proteinExistence type="predicted"/>
<dbReference type="PANTHER" id="PTHR34187">
    <property type="entry name" value="FGR18P"/>
    <property type="match status" value="1"/>
</dbReference>
<keyword evidence="3 6" id="KW-0812">Transmembrane</keyword>
<keyword evidence="2" id="KW-1003">Cell membrane</keyword>
<dbReference type="HOGENOM" id="CLU_1154823_0_0_11"/>
<protein>
    <submittedName>
        <fullName evidence="8">Membrane protein</fullName>
    </submittedName>
</protein>
<evidence type="ECO:0000256" key="5">
    <source>
        <dbReference type="ARBA" id="ARBA00023136"/>
    </source>
</evidence>
<feature type="transmembrane region" description="Helical" evidence="6">
    <location>
        <begin position="217"/>
        <end position="238"/>
    </location>
</feature>
<evidence type="ECO:0000256" key="4">
    <source>
        <dbReference type="ARBA" id="ARBA00022989"/>
    </source>
</evidence>
<dbReference type="Pfam" id="PF02656">
    <property type="entry name" value="DUF202"/>
    <property type="match status" value="2"/>
</dbReference>
<accession>B0RCT9</accession>
<keyword evidence="5 6" id="KW-0472">Membrane</keyword>
<dbReference type="GO" id="GO:0005886">
    <property type="term" value="C:plasma membrane"/>
    <property type="evidence" value="ECO:0007669"/>
    <property type="project" value="UniProtKB-SubCell"/>
</dbReference>
<comment type="subcellular location">
    <subcellularLocation>
        <location evidence="1">Cell membrane</location>
        <topology evidence="1">Multi-pass membrane protein</topology>
    </subcellularLocation>
</comment>
<keyword evidence="4 6" id="KW-1133">Transmembrane helix</keyword>
<dbReference type="InterPro" id="IPR052053">
    <property type="entry name" value="IM_YidH-like"/>
</dbReference>
<gene>
    <name evidence="8" type="ordered locus">CMS2958</name>
</gene>
<sequence>MTAPDRRFPRSVYREGAEPDVRFSLANERTFLAWIRTSLALIAGGVALEALGLGLQPGFRLAASIVLIVTGIAAPAQAWIGWMRTERALRRDHPLPSAALSLPLGIAVVAAGDARAAGRADGVSAPDPAARPFDPGLQPERTALAWRRTALALVVGSLLGLRVLPTLLGAAGLVVAAVGVIAALTVLATAHRRYRRVHRILTSGSAEPGTTRLPGGALPALVAALTACAGLAALALALTR</sequence>
<feature type="transmembrane region" description="Helical" evidence="6">
    <location>
        <begin position="31"/>
        <end position="55"/>
    </location>
</feature>
<dbReference type="Proteomes" id="UP000001318">
    <property type="component" value="Chromosome"/>
</dbReference>
<dbReference type="EMBL" id="AM849034">
    <property type="protein sequence ID" value="CAQ03029.1"/>
    <property type="molecule type" value="Genomic_DNA"/>
</dbReference>
<organism evidence="8 9">
    <name type="scientific">Clavibacter sepedonicus</name>
    <name type="common">Clavibacter michiganensis subsp. sepedonicus</name>
    <dbReference type="NCBI Taxonomy" id="31964"/>
    <lineage>
        <taxon>Bacteria</taxon>
        <taxon>Bacillati</taxon>
        <taxon>Actinomycetota</taxon>
        <taxon>Actinomycetes</taxon>
        <taxon>Micrococcales</taxon>
        <taxon>Microbacteriaceae</taxon>
        <taxon>Clavibacter</taxon>
    </lineage>
</organism>
<evidence type="ECO:0000313" key="9">
    <source>
        <dbReference type="Proteomes" id="UP000001318"/>
    </source>
</evidence>
<dbReference type="InterPro" id="IPR003807">
    <property type="entry name" value="DUF202"/>
</dbReference>
<dbReference type="KEGG" id="cms:CMS2958"/>
<keyword evidence="9" id="KW-1185">Reference proteome</keyword>
<evidence type="ECO:0000256" key="3">
    <source>
        <dbReference type="ARBA" id="ARBA00022692"/>
    </source>
</evidence>